<organism evidence="2 3">
    <name type="scientific">Liparis tanakae</name>
    <name type="common">Tanaka's snailfish</name>
    <dbReference type="NCBI Taxonomy" id="230148"/>
    <lineage>
        <taxon>Eukaryota</taxon>
        <taxon>Metazoa</taxon>
        <taxon>Chordata</taxon>
        <taxon>Craniata</taxon>
        <taxon>Vertebrata</taxon>
        <taxon>Euteleostomi</taxon>
        <taxon>Actinopterygii</taxon>
        <taxon>Neopterygii</taxon>
        <taxon>Teleostei</taxon>
        <taxon>Neoteleostei</taxon>
        <taxon>Acanthomorphata</taxon>
        <taxon>Eupercaria</taxon>
        <taxon>Perciformes</taxon>
        <taxon>Cottioidei</taxon>
        <taxon>Cottales</taxon>
        <taxon>Liparidae</taxon>
        <taxon>Liparis</taxon>
    </lineage>
</organism>
<dbReference type="AlphaFoldDB" id="A0A4Z2FKJ6"/>
<evidence type="ECO:0000313" key="2">
    <source>
        <dbReference type="EMBL" id="TNN40802.1"/>
    </source>
</evidence>
<name>A0A4Z2FKJ6_9TELE</name>
<evidence type="ECO:0000313" key="3">
    <source>
        <dbReference type="Proteomes" id="UP000314294"/>
    </source>
</evidence>
<comment type="caution">
    <text evidence="2">The sequence shown here is derived from an EMBL/GenBank/DDBJ whole genome shotgun (WGS) entry which is preliminary data.</text>
</comment>
<evidence type="ECO:0000256" key="1">
    <source>
        <dbReference type="SAM" id="MobiDB-lite"/>
    </source>
</evidence>
<gene>
    <name evidence="2" type="ORF">EYF80_049042</name>
</gene>
<proteinExistence type="predicted"/>
<accession>A0A4Z2FKJ6</accession>
<sequence>MFAFKCSGAEESNPLEDDLSQMWSGLPPTHPNKYESSEGRPGRPDNLLSTISVDWELRRCLMVSEGYRAPGPAFKHPLIASDPLEHMTDGEHDVHHPRVTQGFNGEVAQRVIKTAI</sequence>
<feature type="compositionally biased region" description="Basic and acidic residues" evidence="1">
    <location>
        <begin position="32"/>
        <end position="43"/>
    </location>
</feature>
<feature type="region of interest" description="Disordered" evidence="1">
    <location>
        <begin position="1"/>
        <end position="46"/>
    </location>
</feature>
<reference evidence="2 3" key="1">
    <citation type="submission" date="2019-03" db="EMBL/GenBank/DDBJ databases">
        <title>First draft genome of Liparis tanakae, snailfish: a comprehensive survey of snailfish specific genes.</title>
        <authorList>
            <person name="Kim W."/>
            <person name="Song I."/>
            <person name="Jeong J.-H."/>
            <person name="Kim D."/>
            <person name="Kim S."/>
            <person name="Ryu S."/>
            <person name="Song J.Y."/>
            <person name="Lee S.K."/>
        </authorList>
    </citation>
    <scope>NUCLEOTIDE SEQUENCE [LARGE SCALE GENOMIC DNA]</scope>
    <source>
        <tissue evidence="2">Muscle</tissue>
    </source>
</reference>
<keyword evidence="3" id="KW-1185">Reference proteome</keyword>
<dbReference type="EMBL" id="SRLO01001159">
    <property type="protein sequence ID" value="TNN40802.1"/>
    <property type="molecule type" value="Genomic_DNA"/>
</dbReference>
<protein>
    <submittedName>
        <fullName evidence="2">Uncharacterized protein</fullName>
    </submittedName>
</protein>
<dbReference type="Proteomes" id="UP000314294">
    <property type="component" value="Unassembled WGS sequence"/>
</dbReference>